<keyword evidence="6" id="KW-1185">Reference proteome</keyword>
<dbReference type="InterPro" id="IPR003594">
    <property type="entry name" value="HATPase_dom"/>
</dbReference>
<dbReference type="SUPFAM" id="SSF55781">
    <property type="entry name" value="GAF domain-like"/>
    <property type="match status" value="1"/>
</dbReference>
<feature type="compositionally biased region" description="Acidic residues" evidence="2">
    <location>
        <begin position="168"/>
        <end position="181"/>
    </location>
</feature>
<evidence type="ECO:0000256" key="1">
    <source>
        <dbReference type="ARBA" id="ARBA00022527"/>
    </source>
</evidence>
<evidence type="ECO:0000256" key="2">
    <source>
        <dbReference type="SAM" id="MobiDB-lite"/>
    </source>
</evidence>
<name>A0A7Y9RU46_9ACTN</name>
<feature type="domain" description="GAF" evidence="3">
    <location>
        <begin position="50"/>
        <end position="156"/>
    </location>
</feature>
<dbReference type="InterPro" id="IPR050267">
    <property type="entry name" value="Anti-sigma-factor_SerPK"/>
</dbReference>
<sequence length="340" mass="34575">MVQEQVTDGLESASDVDGVATAVLHLLTARPDAVRAGLAVAEGGGRRLLLCLSDTLLPDADGTPGAPAWCEIDAYDDVPLTRAVRTGRTVAGALDTLALPEAFVERQRGFGVSAIVAAPLDAERRCGALALFLARPPAPEDRAAVEVLAARAATALQRLRGAAVGDPVEADDGTDDTDDTDGGGHGRAARLRLPGEPVAPGAARRFVRARLGEWGVDDDVVDDALLCVSELVTNAVVHTGTTVDVDVAVEDVVGGARVVLGVRDHGSRPVDPRALVAAVRGGDAGGPADLVVSGRGLGLLDALSSEWGAEAGSPDGPGLRVWCVFAADDPGADHVGGSGR</sequence>
<dbReference type="Pfam" id="PF01590">
    <property type="entry name" value="GAF"/>
    <property type="match status" value="1"/>
</dbReference>
<evidence type="ECO:0000259" key="4">
    <source>
        <dbReference type="Pfam" id="PF13581"/>
    </source>
</evidence>
<feature type="domain" description="Histidine kinase/HSP90-like ATPase" evidence="4">
    <location>
        <begin position="199"/>
        <end position="307"/>
    </location>
</feature>
<evidence type="ECO:0000313" key="5">
    <source>
        <dbReference type="EMBL" id="NYG54933.1"/>
    </source>
</evidence>
<gene>
    <name evidence="5" type="ORF">BJ989_001237</name>
</gene>
<dbReference type="InterPro" id="IPR029016">
    <property type="entry name" value="GAF-like_dom_sf"/>
</dbReference>
<comment type="caution">
    <text evidence="5">The sequence shown here is derived from an EMBL/GenBank/DDBJ whole genome shotgun (WGS) entry which is preliminary data.</text>
</comment>
<proteinExistence type="predicted"/>
<organism evidence="5 6">
    <name type="scientific">Nocardioides perillae</name>
    <dbReference type="NCBI Taxonomy" id="1119534"/>
    <lineage>
        <taxon>Bacteria</taxon>
        <taxon>Bacillati</taxon>
        <taxon>Actinomycetota</taxon>
        <taxon>Actinomycetes</taxon>
        <taxon>Propionibacteriales</taxon>
        <taxon>Nocardioidaceae</taxon>
        <taxon>Nocardioides</taxon>
    </lineage>
</organism>
<accession>A0A7Y9RU46</accession>
<feature type="region of interest" description="Disordered" evidence="2">
    <location>
        <begin position="164"/>
        <end position="192"/>
    </location>
</feature>
<keyword evidence="1" id="KW-0808">Transferase</keyword>
<dbReference type="CDD" id="cd16936">
    <property type="entry name" value="HATPase_RsbW-like"/>
    <property type="match status" value="1"/>
</dbReference>
<reference evidence="5 6" key="1">
    <citation type="submission" date="2020-07" db="EMBL/GenBank/DDBJ databases">
        <title>Sequencing the genomes of 1000 actinobacteria strains.</title>
        <authorList>
            <person name="Klenk H.-P."/>
        </authorList>
    </citation>
    <scope>NUCLEOTIDE SEQUENCE [LARGE SCALE GENOMIC DNA]</scope>
    <source>
        <strain evidence="5 6">DSM 24552</strain>
    </source>
</reference>
<dbReference type="Gene3D" id="3.30.450.40">
    <property type="match status" value="1"/>
</dbReference>
<dbReference type="Gene3D" id="3.30.565.10">
    <property type="entry name" value="Histidine kinase-like ATPase, C-terminal domain"/>
    <property type="match status" value="1"/>
</dbReference>
<dbReference type="SUPFAM" id="SSF55874">
    <property type="entry name" value="ATPase domain of HSP90 chaperone/DNA topoisomerase II/histidine kinase"/>
    <property type="match status" value="1"/>
</dbReference>
<dbReference type="EMBL" id="JACCAC010000001">
    <property type="protein sequence ID" value="NYG54933.1"/>
    <property type="molecule type" value="Genomic_DNA"/>
</dbReference>
<keyword evidence="1" id="KW-0418">Kinase</keyword>
<dbReference type="AlphaFoldDB" id="A0A7Y9RU46"/>
<dbReference type="PANTHER" id="PTHR35526:SF3">
    <property type="entry name" value="ANTI-SIGMA-F FACTOR RSBW"/>
    <property type="match status" value="1"/>
</dbReference>
<dbReference type="Pfam" id="PF13581">
    <property type="entry name" value="HATPase_c_2"/>
    <property type="match status" value="1"/>
</dbReference>
<evidence type="ECO:0000313" key="6">
    <source>
        <dbReference type="Proteomes" id="UP000544110"/>
    </source>
</evidence>
<dbReference type="PANTHER" id="PTHR35526">
    <property type="entry name" value="ANTI-SIGMA-F FACTOR RSBW-RELATED"/>
    <property type="match status" value="1"/>
</dbReference>
<dbReference type="InterPro" id="IPR036890">
    <property type="entry name" value="HATPase_C_sf"/>
</dbReference>
<keyword evidence="1" id="KW-0723">Serine/threonine-protein kinase</keyword>
<dbReference type="InterPro" id="IPR003018">
    <property type="entry name" value="GAF"/>
</dbReference>
<dbReference type="GO" id="GO:0004674">
    <property type="term" value="F:protein serine/threonine kinase activity"/>
    <property type="evidence" value="ECO:0007669"/>
    <property type="project" value="UniProtKB-KW"/>
</dbReference>
<dbReference type="Proteomes" id="UP000544110">
    <property type="component" value="Unassembled WGS sequence"/>
</dbReference>
<evidence type="ECO:0000259" key="3">
    <source>
        <dbReference type="Pfam" id="PF01590"/>
    </source>
</evidence>
<dbReference type="RefSeq" id="WP_179517462.1">
    <property type="nucleotide sequence ID" value="NZ_JACCAC010000001.1"/>
</dbReference>
<protein>
    <submittedName>
        <fullName evidence="5">Anti-sigma regulatory factor (Ser/Thr protein kinase)</fullName>
    </submittedName>
</protein>